<reference evidence="2 3" key="1">
    <citation type="journal article" date="2019" name="Int. J. Syst. Evol. Microbiol.">
        <title>The Global Catalogue of Microorganisms (GCM) 10K type strain sequencing project: providing services to taxonomists for standard genome sequencing and annotation.</title>
        <authorList>
            <consortium name="The Broad Institute Genomics Platform"/>
            <consortium name="The Broad Institute Genome Sequencing Center for Infectious Disease"/>
            <person name="Wu L."/>
            <person name="Ma J."/>
        </authorList>
    </citation>
    <scope>NUCLEOTIDE SEQUENCE [LARGE SCALE GENOMIC DNA]</scope>
    <source>
        <strain evidence="2 3">JCM 16021</strain>
    </source>
</reference>
<evidence type="ECO:0000256" key="1">
    <source>
        <dbReference type="SAM" id="Phobius"/>
    </source>
</evidence>
<accession>A0ABN2Y4W1</accession>
<keyword evidence="1" id="KW-0472">Membrane</keyword>
<sequence>MSSEQRADASRGSGTRLRRPPGIWLLVLGLIVLGAGALLAVLLLAGDETDMEEQPEPQSISALRDF</sequence>
<gene>
    <name evidence="2" type="ORF">GCM10009843_15700</name>
</gene>
<name>A0ABN2Y4W1_9ACTN</name>
<keyword evidence="1" id="KW-1133">Transmembrane helix</keyword>
<comment type="caution">
    <text evidence="2">The sequence shown here is derived from an EMBL/GenBank/DDBJ whole genome shotgun (WGS) entry which is preliminary data.</text>
</comment>
<organism evidence="2 3">
    <name type="scientific">Nocardioides bigeumensis</name>
    <dbReference type="NCBI Taxonomy" id="433657"/>
    <lineage>
        <taxon>Bacteria</taxon>
        <taxon>Bacillati</taxon>
        <taxon>Actinomycetota</taxon>
        <taxon>Actinomycetes</taxon>
        <taxon>Propionibacteriales</taxon>
        <taxon>Nocardioidaceae</taxon>
        <taxon>Nocardioides</taxon>
    </lineage>
</organism>
<dbReference type="RefSeq" id="WP_344303127.1">
    <property type="nucleotide sequence ID" value="NZ_BAAAQQ010000007.1"/>
</dbReference>
<keyword evidence="3" id="KW-1185">Reference proteome</keyword>
<dbReference type="EMBL" id="BAAAQQ010000007">
    <property type="protein sequence ID" value="GAA2121461.1"/>
    <property type="molecule type" value="Genomic_DNA"/>
</dbReference>
<feature type="transmembrane region" description="Helical" evidence="1">
    <location>
        <begin position="21"/>
        <end position="45"/>
    </location>
</feature>
<evidence type="ECO:0000313" key="3">
    <source>
        <dbReference type="Proteomes" id="UP001500575"/>
    </source>
</evidence>
<evidence type="ECO:0000313" key="2">
    <source>
        <dbReference type="EMBL" id="GAA2121461.1"/>
    </source>
</evidence>
<proteinExistence type="predicted"/>
<protein>
    <submittedName>
        <fullName evidence="2">Uncharacterized protein</fullName>
    </submittedName>
</protein>
<keyword evidence="1" id="KW-0812">Transmembrane</keyword>
<dbReference type="Proteomes" id="UP001500575">
    <property type="component" value="Unassembled WGS sequence"/>
</dbReference>